<evidence type="ECO:0000256" key="5">
    <source>
        <dbReference type="ARBA" id="ARBA00023014"/>
    </source>
</evidence>
<comment type="similarity">
    <text evidence="1">Belongs to the class-I fumarase family.</text>
</comment>
<keyword evidence="5" id="KW-0411">Iron-sulfur</keyword>
<dbReference type="InterPro" id="IPR004646">
    <property type="entry name" value="Fe-S_hydro-lyase_TtdA-typ_cat"/>
</dbReference>
<dbReference type="PANTHER" id="PTHR30389">
    <property type="entry name" value="FUMARATE HYDRATASE-RELATED"/>
    <property type="match status" value="1"/>
</dbReference>
<organism evidence="8 9">
    <name type="scientific">Candidatus Scalindua brodae</name>
    <dbReference type="NCBI Taxonomy" id="237368"/>
    <lineage>
        <taxon>Bacteria</taxon>
        <taxon>Pseudomonadati</taxon>
        <taxon>Planctomycetota</taxon>
        <taxon>Candidatus Brocadiia</taxon>
        <taxon>Candidatus Brocadiales</taxon>
        <taxon>Candidatus Scalinduaceae</taxon>
        <taxon>Candidatus Scalindua</taxon>
    </lineage>
</organism>
<sequence>MRRINTEQIRDTVEKLCIDANYNLGDDLITSLRSALEKEESPLGKEVITQLLDNAEIGRKEQVPVCQDTGFAIIFIELGQEVVLTGGDLREAINEGIKRGYKNGLLRKSIVKNPLDRINTGDNTPAVIHTDIVPGDKLKITFDAKGGGCENMSRSAMLTPAQGREGVINFVVETVKSAGANPCPPIIVGVGIGGTFDYSTLLAKKAILRPVGSNNNDKTIADLEIELLEKINRLGIGPQGLGGRITALAVQVEAFPCHIASLPVAVNIECHSHRTKTVVI</sequence>
<dbReference type="Pfam" id="PF05681">
    <property type="entry name" value="Fumerase"/>
    <property type="match status" value="1"/>
</dbReference>
<evidence type="ECO:0000313" key="8">
    <source>
        <dbReference type="EMBL" id="KHE91183.1"/>
    </source>
</evidence>
<evidence type="ECO:0000256" key="1">
    <source>
        <dbReference type="ARBA" id="ARBA00008876"/>
    </source>
</evidence>
<evidence type="ECO:0000256" key="4">
    <source>
        <dbReference type="ARBA" id="ARBA00023004"/>
    </source>
</evidence>
<dbReference type="PATRIC" id="fig|237368.3.peg.3281"/>
<dbReference type="AlphaFoldDB" id="A0A0B0EJ93"/>
<evidence type="ECO:0000256" key="3">
    <source>
        <dbReference type="ARBA" id="ARBA00022723"/>
    </source>
</evidence>
<keyword evidence="6" id="KW-0456">Lyase</keyword>
<evidence type="ECO:0000256" key="6">
    <source>
        <dbReference type="ARBA" id="ARBA00023239"/>
    </source>
</evidence>
<name>A0A0B0EJ93_9BACT</name>
<proteinExistence type="inferred from homology"/>
<dbReference type="NCBIfam" id="TIGR00722">
    <property type="entry name" value="ttdA_fumA_fumB"/>
    <property type="match status" value="1"/>
</dbReference>
<evidence type="ECO:0000256" key="2">
    <source>
        <dbReference type="ARBA" id="ARBA00022485"/>
    </source>
</evidence>
<keyword evidence="2" id="KW-0004">4Fe-4S</keyword>
<dbReference type="eggNOG" id="COG1951">
    <property type="taxonomic scope" value="Bacteria"/>
</dbReference>
<gene>
    <name evidence="8" type="ORF">SCABRO_03034</name>
</gene>
<keyword evidence="3" id="KW-0479">Metal-binding</keyword>
<dbReference type="GO" id="GO:0046872">
    <property type="term" value="F:metal ion binding"/>
    <property type="evidence" value="ECO:0007669"/>
    <property type="project" value="UniProtKB-KW"/>
</dbReference>
<comment type="caution">
    <text evidence="8">The sequence shown here is derived from an EMBL/GenBank/DDBJ whole genome shotgun (WGS) entry which is preliminary data.</text>
</comment>
<dbReference type="GO" id="GO:0016829">
    <property type="term" value="F:lyase activity"/>
    <property type="evidence" value="ECO:0007669"/>
    <property type="project" value="UniProtKB-KW"/>
</dbReference>
<dbReference type="GO" id="GO:0051539">
    <property type="term" value="F:4 iron, 4 sulfur cluster binding"/>
    <property type="evidence" value="ECO:0007669"/>
    <property type="project" value="UniProtKB-KW"/>
</dbReference>
<dbReference type="NCBIfam" id="NF004885">
    <property type="entry name" value="PRK06246.1"/>
    <property type="match status" value="1"/>
</dbReference>
<evidence type="ECO:0000259" key="7">
    <source>
        <dbReference type="Pfam" id="PF05681"/>
    </source>
</evidence>
<keyword evidence="4" id="KW-0408">Iron</keyword>
<protein>
    <recommendedName>
        <fullName evidence="7">Fe-S hydro-lyase tartrate dehydratase alpha-type catalytic domain-containing protein</fullName>
    </recommendedName>
</protein>
<dbReference type="PANTHER" id="PTHR30389:SF17">
    <property type="entry name" value="L(+)-TARTRATE DEHYDRATASE SUBUNIT ALPHA-RELATED"/>
    <property type="match status" value="1"/>
</dbReference>
<dbReference type="EMBL" id="JRYO01000214">
    <property type="protein sequence ID" value="KHE91183.1"/>
    <property type="molecule type" value="Genomic_DNA"/>
</dbReference>
<dbReference type="InterPro" id="IPR051208">
    <property type="entry name" value="Class-I_Fumarase/Tartrate_DH"/>
</dbReference>
<evidence type="ECO:0000313" key="9">
    <source>
        <dbReference type="Proteomes" id="UP000030652"/>
    </source>
</evidence>
<reference evidence="8 9" key="1">
    <citation type="submission" date="2014-10" db="EMBL/GenBank/DDBJ databases">
        <title>Draft genome of anammox bacterium scalindua brodae, obtained using differential coverage binning of sequence data from two enrichment reactors.</title>
        <authorList>
            <person name="Speth D.R."/>
            <person name="Russ L."/>
            <person name="Kartal B."/>
            <person name="Op den Camp H.J."/>
            <person name="Dutilh B.E."/>
            <person name="Jetten M.S."/>
        </authorList>
    </citation>
    <scope>NUCLEOTIDE SEQUENCE [LARGE SCALE GENOMIC DNA]</scope>
    <source>
        <strain evidence="8">RU1</strain>
    </source>
</reference>
<dbReference type="Proteomes" id="UP000030652">
    <property type="component" value="Unassembled WGS sequence"/>
</dbReference>
<feature type="domain" description="Fe-S hydro-lyase tartrate dehydratase alpha-type catalytic" evidence="7">
    <location>
        <begin position="11"/>
        <end position="278"/>
    </location>
</feature>
<accession>A0A0B0EJ93</accession>